<reference evidence="3" key="1">
    <citation type="submission" date="2020-05" db="EMBL/GenBank/DDBJ databases">
        <authorList>
            <person name="Zeng H."/>
            <person name="Chan Y.K."/>
            <person name="Watt R.M."/>
        </authorList>
    </citation>
    <scope>NUCLEOTIDE SEQUENCE</scope>
    <source>
        <strain evidence="3">ATCC 700773</strain>
    </source>
</reference>
<keyword evidence="1" id="KW-0812">Transmembrane</keyword>
<proteinExistence type="predicted"/>
<dbReference type="Proteomes" id="UP000671995">
    <property type="component" value="Chromosome"/>
</dbReference>
<keyword evidence="1" id="KW-1133">Transmembrane helix</keyword>
<feature type="chain" id="PRO_5037149751" description="PEGA domain-containing protein" evidence="2">
    <location>
        <begin position="26"/>
        <end position="550"/>
    </location>
</feature>
<feature type="transmembrane region" description="Helical" evidence="1">
    <location>
        <begin position="454"/>
        <end position="475"/>
    </location>
</feature>
<evidence type="ECO:0000256" key="1">
    <source>
        <dbReference type="SAM" id="Phobius"/>
    </source>
</evidence>
<reference evidence="3" key="2">
    <citation type="journal article" date="2021" name="Microbiol. Resour. Announc.">
        <title>Complete Genome Sequences of Three Human Oral Treponema parvum Isolates.</title>
        <authorList>
            <person name="Zeng H."/>
            <person name="Watt R.M."/>
        </authorList>
    </citation>
    <scope>NUCLEOTIDE SEQUENCE</scope>
    <source>
        <strain evidence="3">ATCC 700773</strain>
    </source>
</reference>
<organism evidence="3 4">
    <name type="scientific">Treponema parvum</name>
    <dbReference type="NCBI Taxonomy" id="138851"/>
    <lineage>
        <taxon>Bacteria</taxon>
        <taxon>Pseudomonadati</taxon>
        <taxon>Spirochaetota</taxon>
        <taxon>Spirochaetia</taxon>
        <taxon>Spirochaetales</taxon>
        <taxon>Treponemataceae</taxon>
        <taxon>Treponema</taxon>
    </lineage>
</organism>
<gene>
    <name evidence="3" type="ORF">HRI96_07420</name>
</gene>
<sequence length="550" mass="60937">MCRSKKLLIHCFLCFLCFYVENTFYAESADGLSDSRKKEEKTWTLAAVPFKFTNEIMTDEASAAVAENIPKLILEQVYSGASRTPSAREMLSRDSDSLRTARLSLFLQLSKAEKDRDAIILRNLSDYKFKKEIAKKEKEIDELRAKITENLVESDRISEKYYSDMLSEDFFWALPAGRKEFFTAPPEKITLYGNDASKLFSAPEEAVPNDFTDYKFESAVNSANIRGLVSGTISSYGGYAAVTAELHLYPGGVSGGTVTEVGLLSSPLQIARNLARALMPFIANNPPVILNISVEPAQAASKVSVSLDGIVFPKLPKSIAAERGIHVLSFEAEGFRNVSATYSFSEKSSYDISVNMARVDPRVIEIDLLNPVAGVLSTEAVRELAVESPGAHARIEIDGGAVIGHFTGEDGISSFFYIPEDILREDRKRDGNITVPVIDYDVSANIEKRRRRMYTAYSAFIVSLPFTFYNYGTYINKLNRQDVIAANEVERWRSRSLACVGVSVSLGAVFGYQLVRYLYSANAVLPKTAKIKKGAKTANVPDKRNSAEQK</sequence>
<keyword evidence="2" id="KW-0732">Signal</keyword>
<dbReference type="AlphaFoldDB" id="A0A975F0A8"/>
<keyword evidence="1" id="KW-0472">Membrane</keyword>
<accession>A0A975F0A8</accession>
<feature type="transmembrane region" description="Helical" evidence="1">
    <location>
        <begin position="496"/>
        <end position="515"/>
    </location>
</feature>
<evidence type="ECO:0000313" key="4">
    <source>
        <dbReference type="Proteomes" id="UP000671995"/>
    </source>
</evidence>
<protein>
    <recommendedName>
        <fullName evidence="5">PEGA domain-containing protein</fullName>
    </recommendedName>
</protein>
<dbReference type="RefSeq" id="WP_210116751.1">
    <property type="nucleotide sequence ID" value="NZ_CP054257.1"/>
</dbReference>
<evidence type="ECO:0008006" key="5">
    <source>
        <dbReference type="Google" id="ProtNLM"/>
    </source>
</evidence>
<feature type="signal peptide" evidence="2">
    <location>
        <begin position="1"/>
        <end position="25"/>
    </location>
</feature>
<dbReference type="EMBL" id="CP054257">
    <property type="protein sequence ID" value="QTQ12037.1"/>
    <property type="molecule type" value="Genomic_DNA"/>
</dbReference>
<name>A0A975F0A8_9SPIR</name>
<evidence type="ECO:0000256" key="2">
    <source>
        <dbReference type="SAM" id="SignalP"/>
    </source>
</evidence>
<evidence type="ECO:0000313" key="3">
    <source>
        <dbReference type="EMBL" id="QTQ12037.1"/>
    </source>
</evidence>